<keyword evidence="2 3" id="KW-0802">TPR repeat</keyword>
<evidence type="ECO:0000313" key="4">
    <source>
        <dbReference type="EMBL" id="MBO8473660.1"/>
    </source>
</evidence>
<dbReference type="SUPFAM" id="SSF48452">
    <property type="entry name" value="TPR-like"/>
    <property type="match status" value="3"/>
</dbReference>
<keyword evidence="1" id="KW-0677">Repeat</keyword>
<dbReference type="Gene3D" id="1.25.40.10">
    <property type="entry name" value="Tetratricopeptide repeat domain"/>
    <property type="match status" value="3"/>
</dbReference>
<dbReference type="InterPro" id="IPR011990">
    <property type="entry name" value="TPR-like_helical_dom_sf"/>
</dbReference>
<dbReference type="Pfam" id="PF13432">
    <property type="entry name" value="TPR_16"/>
    <property type="match status" value="1"/>
</dbReference>
<evidence type="ECO:0000256" key="2">
    <source>
        <dbReference type="ARBA" id="ARBA00022803"/>
    </source>
</evidence>
<dbReference type="EMBL" id="JADIMD010000001">
    <property type="protein sequence ID" value="MBO8473660.1"/>
    <property type="molecule type" value="Genomic_DNA"/>
</dbReference>
<dbReference type="Proteomes" id="UP000823757">
    <property type="component" value="Unassembled WGS sequence"/>
</dbReference>
<sequence length="568" mass="64951">MISVFLLTAMYYAPADAQSYAAEKQRENMLLDAVSDFAEGRYSMAEERLAPVIASDPDNDAAHYYMAMAKFMQEDYQAAEEEFEKAVALDSSNFWYRYRLAAVYAATGRQELTAEIYNGLLEDFPKKSELYYGLIDLYLSMGKMEEALSTLDQIDTVFGKSDISSITRFDILRNLGRIEEAYAVLEEYNREYSSPQVLAMLGDYQMSMYEDSVAMAYYDEALSLAPDYAPAMLGKAEVYRMTRKYDDYFKTLDIFMEDKEIPSEGKCDYFKALVQHSDPNFLKIFQPRLDSVMTACLSAHPGDSSATALAGIYYYGTGREEKSKEYFRANAENWPESLGAAANYMEVLIYTGDWKELSSYTKLAYERFPEELRFLEMSTLADYNLKAYDDVIATCSRIISIAPQDSARVLAAYTTLGDVYYHLGEKSRAYKAYDEALKVNPEYLPVLNNYAYFLSLDGKKLKKACSMSKRTVDKDPDNPVYLDTYGWILYLQGKPAEAKPYFKHAMLYGGKDSAVTLDHYAEVLFDLGEYSLAFVYWNQALAKDRDGEIPGLEEKIRQRKSEMNRDKK</sequence>
<evidence type="ECO:0000313" key="5">
    <source>
        <dbReference type="Proteomes" id="UP000823757"/>
    </source>
</evidence>
<dbReference type="PANTHER" id="PTHR12558">
    <property type="entry name" value="CELL DIVISION CYCLE 16,23,27"/>
    <property type="match status" value="1"/>
</dbReference>
<organism evidence="4 5">
    <name type="scientific">Candidatus Cryptobacteroides faecigallinarum</name>
    <dbReference type="NCBI Taxonomy" id="2840763"/>
    <lineage>
        <taxon>Bacteria</taxon>
        <taxon>Pseudomonadati</taxon>
        <taxon>Bacteroidota</taxon>
        <taxon>Bacteroidia</taxon>
        <taxon>Bacteroidales</taxon>
        <taxon>Candidatus Cryptobacteroides</taxon>
    </lineage>
</organism>
<dbReference type="PROSITE" id="PS50005">
    <property type="entry name" value="TPR"/>
    <property type="match status" value="3"/>
</dbReference>
<feature type="repeat" description="TPR" evidence="3">
    <location>
        <begin position="60"/>
        <end position="93"/>
    </location>
</feature>
<feature type="repeat" description="TPR" evidence="3">
    <location>
        <begin position="410"/>
        <end position="443"/>
    </location>
</feature>
<reference evidence="4" key="1">
    <citation type="submission" date="2020-10" db="EMBL/GenBank/DDBJ databases">
        <authorList>
            <person name="Gilroy R."/>
        </authorList>
    </citation>
    <scope>NUCLEOTIDE SEQUENCE</scope>
    <source>
        <strain evidence="4">B1-13419</strain>
    </source>
</reference>
<accession>A0A9D9NHL5</accession>
<dbReference type="InterPro" id="IPR019734">
    <property type="entry name" value="TPR_rpt"/>
</dbReference>
<reference evidence="4" key="2">
    <citation type="journal article" date="2021" name="PeerJ">
        <title>Extensive microbial diversity within the chicken gut microbiome revealed by metagenomics and culture.</title>
        <authorList>
            <person name="Gilroy R."/>
            <person name="Ravi A."/>
            <person name="Getino M."/>
            <person name="Pursley I."/>
            <person name="Horton D.L."/>
            <person name="Alikhan N.F."/>
            <person name="Baker D."/>
            <person name="Gharbi K."/>
            <person name="Hall N."/>
            <person name="Watson M."/>
            <person name="Adriaenssens E.M."/>
            <person name="Foster-Nyarko E."/>
            <person name="Jarju S."/>
            <person name="Secka A."/>
            <person name="Antonio M."/>
            <person name="Oren A."/>
            <person name="Chaudhuri R.R."/>
            <person name="La Ragione R."/>
            <person name="Hildebrand F."/>
            <person name="Pallen M.J."/>
        </authorList>
    </citation>
    <scope>NUCLEOTIDE SEQUENCE</scope>
    <source>
        <strain evidence="4">B1-13419</strain>
    </source>
</reference>
<name>A0A9D9NHL5_9BACT</name>
<evidence type="ECO:0000256" key="3">
    <source>
        <dbReference type="PROSITE-ProRule" id="PRU00339"/>
    </source>
</evidence>
<dbReference type="PROSITE" id="PS50293">
    <property type="entry name" value="TPR_REGION"/>
    <property type="match status" value="1"/>
</dbReference>
<feature type="repeat" description="TPR" evidence="3">
    <location>
        <begin position="195"/>
        <end position="228"/>
    </location>
</feature>
<dbReference type="AlphaFoldDB" id="A0A9D9NHL5"/>
<comment type="caution">
    <text evidence="4">The sequence shown here is derived from an EMBL/GenBank/DDBJ whole genome shotgun (WGS) entry which is preliminary data.</text>
</comment>
<dbReference type="InterPro" id="IPR013105">
    <property type="entry name" value="TPR_2"/>
</dbReference>
<dbReference type="SMART" id="SM00028">
    <property type="entry name" value="TPR"/>
    <property type="match status" value="6"/>
</dbReference>
<proteinExistence type="predicted"/>
<gene>
    <name evidence="4" type="ORF">IAB91_00010</name>
</gene>
<protein>
    <submittedName>
        <fullName evidence="4">Tetratricopeptide repeat protein</fullName>
    </submittedName>
</protein>
<dbReference type="PANTHER" id="PTHR12558:SF13">
    <property type="entry name" value="CELL DIVISION CYCLE PROTEIN 27 HOMOLOG"/>
    <property type="match status" value="1"/>
</dbReference>
<dbReference type="Pfam" id="PF07719">
    <property type="entry name" value="TPR_2"/>
    <property type="match status" value="1"/>
</dbReference>
<evidence type="ECO:0000256" key="1">
    <source>
        <dbReference type="ARBA" id="ARBA00022737"/>
    </source>
</evidence>